<dbReference type="EMBL" id="BLSC01000036">
    <property type="protein sequence ID" value="GFP36978.1"/>
    <property type="molecule type" value="Genomic_DNA"/>
</dbReference>
<name>A0A6V8NUC3_9ACTN</name>
<evidence type="ECO:0000313" key="11">
    <source>
        <dbReference type="Proteomes" id="UP000588083"/>
    </source>
</evidence>
<dbReference type="AlphaFoldDB" id="A0A6V8NUC3"/>
<dbReference type="EMBL" id="BLRW01000238">
    <property type="protein sequence ID" value="GFP23888.1"/>
    <property type="molecule type" value="Genomic_DNA"/>
</dbReference>
<evidence type="ECO:0000313" key="6">
    <source>
        <dbReference type="EMBL" id="GFP38436.1"/>
    </source>
</evidence>
<dbReference type="Pfam" id="PF10047">
    <property type="entry name" value="DUF2281"/>
    <property type="match status" value="1"/>
</dbReference>
<evidence type="ECO:0000313" key="7">
    <source>
        <dbReference type="Proteomes" id="UP000561271"/>
    </source>
</evidence>
<evidence type="ECO:0000313" key="5">
    <source>
        <dbReference type="EMBL" id="GFP36978.1"/>
    </source>
</evidence>
<evidence type="ECO:0000313" key="2">
    <source>
        <dbReference type="EMBL" id="GFP20050.1"/>
    </source>
</evidence>
<accession>A0A6V8NUC3</accession>
<sequence>MSNLRKERDMTVYDVTMAKIRQLPESLAQEVSDFVEFLLMRRDSTRWQLWTQFAEALEMAELDFSDYLLNLEDYENRLARGEIQW</sequence>
<evidence type="ECO:0000313" key="10">
    <source>
        <dbReference type="Proteomes" id="UP000585609"/>
    </source>
</evidence>
<dbReference type="EMBL" id="BLSD01000004">
    <property type="protein sequence ID" value="GFP38436.1"/>
    <property type="molecule type" value="Genomic_DNA"/>
</dbReference>
<dbReference type="Proteomes" id="UP000574717">
    <property type="component" value="Unassembled WGS sequence"/>
</dbReference>
<evidence type="ECO:0000259" key="1">
    <source>
        <dbReference type="Pfam" id="PF10047"/>
    </source>
</evidence>
<keyword evidence="11" id="KW-1185">Reference proteome</keyword>
<dbReference type="Proteomes" id="UP000588083">
    <property type="component" value="Unassembled WGS sequence"/>
</dbReference>
<reference evidence="7 8" key="1">
    <citation type="journal article" date="2020" name="Front. Microbiol.">
        <title>Single-cell genomics of novel Actinobacteria with the Wood-Ljungdahl pathway discovered in a serpentinizing system.</title>
        <authorList>
            <person name="Merino N."/>
            <person name="Kawai M."/>
            <person name="Boyd E.S."/>
            <person name="Colman D.R."/>
            <person name="McGlynn S.E."/>
            <person name="Nealson K.H."/>
            <person name="Kurokawa K."/>
            <person name="Hongoh Y."/>
        </authorList>
    </citation>
    <scope>NUCLEOTIDE SEQUENCE [LARGE SCALE GENOMIC DNA]</scope>
    <source>
        <strain evidence="2 9">S03</strain>
        <strain evidence="3 10">S09_30</strain>
        <strain evidence="4 11">S34</strain>
        <strain evidence="5 7">S44</strain>
        <strain evidence="6 8">S47</strain>
    </source>
</reference>
<evidence type="ECO:0000313" key="4">
    <source>
        <dbReference type="EMBL" id="GFP29165.1"/>
    </source>
</evidence>
<dbReference type="Proteomes" id="UP000585609">
    <property type="component" value="Unassembled WGS sequence"/>
</dbReference>
<evidence type="ECO:0000313" key="8">
    <source>
        <dbReference type="Proteomes" id="UP000569018"/>
    </source>
</evidence>
<dbReference type="Proteomes" id="UP000569018">
    <property type="component" value="Unassembled WGS sequence"/>
</dbReference>
<dbReference type="Proteomes" id="UP000561271">
    <property type="component" value="Unassembled WGS sequence"/>
</dbReference>
<dbReference type="InterPro" id="IPR018739">
    <property type="entry name" value="DUF2281"/>
</dbReference>
<gene>
    <name evidence="2" type="ORF">HKBW3S03_01553</name>
    <name evidence="3" type="ORF">HKBW3S09_01354</name>
    <name evidence="4" type="ORF">HKBW3S34_00084</name>
    <name evidence="5" type="ORF">HKBW3S44_00659</name>
    <name evidence="6" type="ORF">HKBW3S47_00137</name>
</gene>
<dbReference type="EMBL" id="BLRZ01000002">
    <property type="protein sequence ID" value="GFP29165.1"/>
    <property type="molecule type" value="Genomic_DNA"/>
</dbReference>
<protein>
    <recommendedName>
        <fullName evidence="1">DUF2281 domain-containing protein</fullName>
    </recommendedName>
</protein>
<comment type="caution">
    <text evidence="3">The sequence shown here is derived from an EMBL/GenBank/DDBJ whole genome shotgun (WGS) entry which is preliminary data.</text>
</comment>
<proteinExistence type="predicted"/>
<organism evidence="3 10">
    <name type="scientific">Candidatus Hakubella thermalkaliphila</name>
    <dbReference type="NCBI Taxonomy" id="2754717"/>
    <lineage>
        <taxon>Bacteria</taxon>
        <taxon>Bacillati</taxon>
        <taxon>Actinomycetota</taxon>
        <taxon>Actinomycetota incertae sedis</taxon>
        <taxon>Candidatus Hakubellales</taxon>
        <taxon>Candidatus Hakubellaceae</taxon>
        <taxon>Candidatus Hakubella</taxon>
    </lineage>
</organism>
<dbReference type="EMBL" id="BLRU01000226">
    <property type="protein sequence ID" value="GFP20050.1"/>
    <property type="molecule type" value="Genomic_DNA"/>
</dbReference>
<evidence type="ECO:0000313" key="3">
    <source>
        <dbReference type="EMBL" id="GFP23888.1"/>
    </source>
</evidence>
<evidence type="ECO:0000313" key="9">
    <source>
        <dbReference type="Proteomes" id="UP000574717"/>
    </source>
</evidence>
<feature type="domain" description="DUF2281" evidence="1">
    <location>
        <begin position="18"/>
        <end position="44"/>
    </location>
</feature>